<sequence length="342" mass="39588">MADYIVVIPIPKFIIHENFNYCKIDFIRPWAIYQDNLFIKFPWLVNLAEEEPIEDITFSEGIIHIFEDGNSNNNLSKLISASTEIDGSMFFNYTLVSFRITDNEFIFENPTRESDERFFTSSISYIDSILDIIRVDYCRFDIPHTAIGCPGFIQEINKRGLFVYSITDERGRIIAREDENVIIVPGEGLELDGLQSDNVLKCLVEESYTPDLLGAKLQKLLRIFGTCITLPTDEIKILTAIFALDGLLTPSRAQSDEFKKAVAKLISDDAYSYSSELARFRDYYKNVRNSFVHHGLSYEELGRNRKKDLHYIQSLVVRLLYKLVEKRNEKFDSYWSNLIALL</sequence>
<organism evidence="1 2">
    <name type="scientific">Desulfitobacterium chlororespirans DSM 11544</name>
    <dbReference type="NCBI Taxonomy" id="1121395"/>
    <lineage>
        <taxon>Bacteria</taxon>
        <taxon>Bacillati</taxon>
        <taxon>Bacillota</taxon>
        <taxon>Clostridia</taxon>
        <taxon>Eubacteriales</taxon>
        <taxon>Desulfitobacteriaceae</taxon>
        <taxon>Desulfitobacterium</taxon>
    </lineage>
</organism>
<evidence type="ECO:0000313" key="1">
    <source>
        <dbReference type="EMBL" id="SHN81569.1"/>
    </source>
</evidence>
<dbReference type="AlphaFoldDB" id="A0A1M7UEX2"/>
<evidence type="ECO:0008006" key="3">
    <source>
        <dbReference type="Google" id="ProtNLM"/>
    </source>
</evidence>
<dbReference type="Proteomes" id="UP000184010">
    <property type="component" value="Unassembled WGS sequence"/>
</dbReference>
<proteinExistence type="predicted"/>
<evidence type="ECO:0000313" key="2">
    <source>
        <dbReference type="Proteomes" id="UP000184010"/>
    </source>
</evidence>
<protein>
    <recommendedName>
        <fullName evidence="3">Apea-like HEPN domain-containing protein</fullName>
    </recommendedName>
</protein>
<name>A0A1M7UEX2_9FIRM</name>
<dbReference type="EMBL" id="FRDN01000011">
    <property type="protein sequence ID" value="SHN81569.1"/>
    <property type="molecule type" value="Genomic_DNA"/>
</dbReference>
<dbReference type="RefSeq" id="WP_072773897.1">
    <property type="nucleotide sequence ID" value="NZ_FRDN01000011.1"/>
</dbReference>
<gene>
    <name evidence="1" type="ORF">SAMN02745215_03653</name>
</gene>
<keyword evidence="2" id="KW-1185">Reference proteome</keyword>
<accession>A0A1M7UEX2</accession>
<reference evidence="2" key="1">
    <citation type="submission" date="2016-12" db="EMBL/GenBank/DDBJ databases">
        <authorList>
            <person name="Varghese N."/>
            <person name="Submissions S."/>
        </authorList>
    </citation>
    <scope>NUCLEOTIDE SEQUENCE [LARGE SCALE GENOMIC DNA]</scope>
    <source>
        <strain evidence="2">DSM 11544</strain>
    </source>
</reference>